<evidence type="ECO:0000256" key="1">
    <source>
        <dbReference type="SAM" id="MobiDB-lite"/>
    </source>
</evidence>
<dbReference type="GO" id="GO:0005524">
    <property type="term" value="F:ATP binding"/>
    <property type="evidence" value="ECO:0007669"/>
    <property type="project" value="InterPro"/>
</dbReference>
<organism evidence="3 4">
    <name type="scientific">Carnegiea gigantea</name>
    <dbReference type="NCBI Taxonomy" id="171969"/>
    <lineage>
        <taxon>Eukaryota</taxon>
        <taxon>Viridiplantae</taxon>
        <taxon>Streptophyta</taxon>
        <taxon>Embryophyta</taxon>
        <taxon>Tracheophyta</taxon>
        <taxon>Spermatophyta</taxon>
        <taxon>Magnoliopsida</taxon>
        <taxon>eudicotyledons</taxon>
        <taxon>Gunneridae</taxon>
        <taxon>Pentapetalae</taxon>
        <taxon>Caryophyllales</taxon>
        <taxon>Cactineae</taxon>
        <taxon>Cactaceae</taxon>
        <taxon>Cactoideae</taxon>
        <taxon>Echinocereeae</taxon>
        <taxon>Carnegiea</taxon>
    </lineage>
</organism>
<proteinExistence type="predicted"/>
<dbReference type="PANTHER" id="PTHR46863:SF2">
    <property type="entry name" value="LYSM DOMAIN RECEPTOR-LIKE KINASE 3"/>
    <property type="match status" value="1"/>
</dbReference>
<dbReference type="AlphaFoldDB" id="A0A9Q1QK37"/>
<reference evidence="3" key="1">
    <citation type="submission" date="2022-04" db="EMBL/GenBank/DDBJ databases">
        <title>Carnegiea gigantea Genome sequencing and assembly v2.</title>
        <authorList>
            <person name="Copetti D."/>
            <person name="Sanderson M.J."/>
            <person name="Burquez A."/>
            <person name="Wojciechowski M.F."/>
        </authorList>
    </citation>
    <scope>NUCLEOTIDE SEQUENCE</scope>
    <source>
        <strain evidence="3">SGP5-SGP5p</strain>
        <tissue evidence="3">Aerial part</tissue>
    </source>
</reference>
<feature type="region of interest" description="Disordered" evidence="1">
    <location>
        <begin position="1"/>
        <end position="57"/>
    </location>
</feature>
<dbReference type="Gene3D" id="1.10.510.10">
    <property type="entry name" value="Transferase(Phosphotransferase) domain 1"/>
    <property type="match status" value="1"/>
</dbReference>
<feature type="compositionally biased region" description="Low complexity" evidence="1">
    <location>
        <begin position="24"/>
        <end position="57"/>
    </location>
</feature>
<evidence type="ECO:0000313" key="4">
    <source>
        <dbReference type="Proteomes" id="UP001153076"/>
    </source>
</evidence>
<dbReference type="SUPFAM" id="SSF56112">
    <property type="entry name" value="Protein kinase-like (PK-like)"/>
    <property type="match status" value="1"/>
</dbReference>
<sequence>MCFSLFRSKPKKGTTPKFTSSRNSTPPASANHHPATAAAAAGNSSNSNNYYSSKSSSISSRTSLSSLKDSLPENPHIYDLSEIRAATNNFLLRPLSSSSSSTSWKCVVDRKDVVITQRKLRRPIDAPELRRKLSLICKFHHASLVKLRGATVAGNCIYLVYDYVHGANLSDCLRNPRNPNFTVLSNWLSRVQIAAGVADGLDYMHNCVGIKGGCIHNHIKSTSVVIADEPSLVAKICHFGTAQLCGEVPEAIENDDEDNDLDHIHPVLKRVGSMAGKLAGTRGYMSPEFQTTGVPTLKSDVYAFGVVVLELLSGDEPLKVEIDQQRGLFRTVSLIETARGAVDGGGGRLRQWVDRRLKDSYPVEAAERLTRVALECVQKDPRKRPDMGRVAGWISKLYLESKAWAESMDVPEVSFKQLVGQKHQQGTSYLGSSRLQKPQISQNQKQRAHEVNTLKHLSLISEEPNPLPGQMPKKSKSNTTHHGLEIKRVKLALYYPKLLPWQHPT</sequence>
<dbReference type="OrthoDB" id="4062651at2759"/>
<feature type="domain" description="Protein kinase" evidence="2">
    <location>
        <begin position="89"/>
        <end position="399"/>
    </location>
</feature>
<dbReference type="Gene3D" id="3.30.200.20">
    <property type="entry name" value="Phosphorylase Kinase, domain 1"/>
    <property type="match status" value="1"/>
</dbReference>
<dbReference type="InterPro" id="IPR000719">
    <property type="entry name" value="Prot_kinase_dom"/>
</dbReference>
<evidence type="ECO:0000259" key="2">
    <source>
        <dbReference type="PROSITE" id="PS50011"/>
    </source>
</evidence>
<dbReference type="Proteomes" id="UP001153076">
    <property type="component" value="Unassembled WGS sequence"/>
</dbReference>
<feature type="region of interest" description="Disordered" evidence="1">
    <location>
        <begin position="462"/>
        <end position="482"/>
    </location>
</feature>
<accession>A0A9Q1QK37</accession>
<dbReference type="Pfam" id="PF00069">
    <property type="entry name" value="Pkinase"/>
    <property type="match status" value="1"/>
</dbReference>
<dbReference type="PANTHER" id="PTHR46863">
    <property type="entry name" value="OS09G0572100 PROTEIN"/>
    <property type="match status" value="1"/>
</dbReference>
<protein>
    <recommendedName>
        <fullName evidence="2">Protein kinase domain-containing protein</fullName>
    </recommendedName>
</protein>
<name>A0A9Q1QK37_9CARY</name>
<gene>
    <name evidence="3" type="ORF">Cgig2_029569</name>
</gene>
<keyword evidence="4" id="KW-1185">Reference proteome</keyword>
<dbReference type="GO" id="GO:0004672">
    <property type="term" value="F:protein kinase activity"/>
    <property type="evidence" value="ECO:0007669"/>
    <property type="project" value="InterPro"/>
</dbReference>
<evidence type="ECO:0000313" key="3">
    <source>
        <dbReference type="EMBL" id="KAJ8445197.1"/>
    </source>
</evidence>
<dbReference type="PROSITE" id="PS50011">
    <property type="entry name" value="PROTEIN_KINASE_DOM"/>
    <property type="match status" value="1"/>
</dbReference>
<dbReference type="InterPro" id="IPR011009">
    <property type="entry name" value="Kinase-like_dom_sf"/>
</dbReference>
<comment type="caution">
    <text evidence="3">The sequence shown here is derived from an EMBL/GenBank/DDBJ whole genome shotgun (WGS) entry which is preliminary data.</text>
</comment>
<dbReference type="EMBL" id="JAKOGI010000080">
    <property type="protein sequence ID" value="KAJ8445197.1"/>
    <property type="molecule type" value="Genomic_DNA"/>
</dbReference>